<feature type="region of interest" description="Disordered" evidence="1">
    <location>
        <begin position="115"/>
        <end position="136"/>
    </location>
</feature>
<dbReference type="EMBL" id="JAACFV010000030">
    <property type="protein sequence ID" value="KAF7510397.1"/>
    <property type="molecule type" value="Genomic_DNA"/>
</dbReference>
<reference evidence="3" key="1">
    <citation type="submission" date="2020-02" db="EMBL/GenBank/DDBJ databases">
        <authorList>
            <person name="Palmer J.M."/>
        </authorList>
    </citation>
    <scope>NUCLEOTIDE SEQUENCE</scope>
    <source>
        <strain evidence="3">EPUS1.4</strain>
        <tissue evidence="3">Thallus</tissue>
    </source>
</reference>
<name>A0A8H7AP04_9EURO</name>
<dbReference type="OrthoDB" id="4540690at2759"/>
<dbReference type="AlphaFoldDB" id="A0A8H7AP04"/>
<evidence type="ECO:0000313" key="3">
    <source>
        <dbReference type="EMBL" id="KAF7510397.1"/>
    </source>
</evidence>
<comment type="caution">
    <text evidence="3">The sequence shown here is derived from an EMBL/GenBank/DDBJ whole genome shotgun (WGS) entry which is preliminary data.</text>
</comment>
<dbReference type="SUPFAM" id="SSF56112">
    <property type="entry name" value="Protein kinase-like (PK-like)"/>
    <property type="match status" value="1"/>
</dbReference>
<accession>A0A8H7AP04</accession>
<dbReference type="Gene3D" id="3.90.1200.10">
    <property type="match status" value="1"/>
</dbReference>
<sequence length="136" mass="15371">MLKEIAATSSTAHSALISNCSCLRKKARSSRFGRSLENSSARLTDERDSPLFISHFDLNQVNILIDENYQVSGIVDWELSSLLPFAMGLSRIHTLAGEISELEFYTADEFEKSERDSGKRSLQMSPRTCERFSMRT</sequence>
<protein>
    <recommendedName>
        <fullName evidence="2">Aminoglycoside phosphotransferase domain-containing protein</fullName>
    </recommendedName>
</protein>
<organism evidence="3 4">
    <name type="scientific">Endocarpon pusillum</name>
    <dbReference type="NCBI Taxonomy" id="364733"/>
    <lineage>
        <taxon>Eukaryota</taxon>
        <taxon>Fungi</taxon>
        <taxon>Dikarya</taxon>
        <taxon>Ascomycota</taxon>
        <taxon>Pezizomycotina</taxon>
        <taxon>Eurotiomycetes</taxon>
        <taxon>Chaetothyriomycetidae</taxon>
        <taxon>Verrucariales</taxon>
        <taxon>Verrucariaceae</taxon>
        <taxon>Endocarpon</taxon>
    </lineage>
</organism>
<dbReference type="Pfam" id="PF01636">
    <property type="entry name" value="APH"/>
    <property type="match status" value="1"/>
</dbReference>
<keyword evidence="4" id="KW-1185">Reference proteome</keyword>
<dbReference type="InterPro" id="IPR011009">
    <property type="entry name" value="Kinase-like_dom_sf"/>
</dbReference>
<evidence type="ECO:0000256" key="1">
    <source>
        <dbReference type="SAM" id="MobiDB-lite"/>
    </source>
</evidence>
<gene>
    <name evidence="3" type="ORF">GJ744_006676</name>
</gene>
<proteinExistence type="predicted"/>
<feature type="domain" description="Aminoglycoside phosphotransferase" evidence="2">
    <location>
        <begin position="31"/>
        <end position="91"/>
    </location>
</feature>
<evidence type="ECO:0000313" key="4">
    <source>
        <dbReference type="Proteomes" id="UP000606974"/>
    </source>
</evidence>
<dbReference type="Proteomes" id="UP000606974">
    <property type="component" value="Unassembled WGS sequence"/>
</dbReference>
<evidence type="ECO:0000259" key="2">
    <source>
        <dbReference type="Pfam" id="PF01636"/>
    </source>
</evidence>
<dbReference type="InterPro" id="IPR002575">
    <property type="entry name" value="Aminoglycoside_PTrfase"/>
</dbReference>